<comment type="caution">
    <text evidence="3">The sequence shown here is derived from an EMBL/GenBank/DDBJ whole genome shotgun (WGS) entry which is preliminary data.</text>
</comment>
<dbReference type="Pfam" id="PF08495">
    <property type="entry name" value="FIST"/>
    <property type="match status" value="1"/>
</dbReference>
<feature type="domain" description="FIST" evidence="1">
    <location>
        <begin position="22"/>
        <end position="215"/>
    </location>
</feature>
<dbReference type="RefSeq" id="WP_160053987.1">
    <property type="nucleotide sequence ID" value="NZ_BMQX01000015.1"/>
</dbReference>
<dbReference type="PANTHER" id="PTHR40252">
    <property type="entry name" value="BLR0328 PROTEIN"/>
    <property type="match status" value="1"/>
</dbReference>
<dbReference type="SMART" id="SM01204">
    <property type="entry name" value="FIST_C"/>
    <property type="match status" value="1"/>
</dbReference>
<sequence>MNTFQAKYQDGQWSKPLEQHSDAQLVLVYGAPELMQQADCVSALKTAFPNADIIGGSTSGEIQSDQLYDDSLCITAITFEHSDVHVVSDSVKSHADCSVLIKHLIAQLPKDNLRHVLVMSDGNIINGSELVDGLYQDLPQGVRATGGLAGDGDRFNQTTVWHNDHIGSGIIVLVGLYGERLSVGYGYLGGWRPFGPTRLITRARNNILFELDGQPALDLYRSFLGEFSADLPASALLYPLALQQQGEDEIVVRTILSIDEHQKSMSFAGNLPEGARCQLMYANGEDLLEGAQHAANEALASIDGCEPELAILISCIGRRLVLGQQVEEELEIIKQELPGACSITGFYSYGEISPIKSIGRCGLHNQTMAVTLLSEK</sequence>
<protein>
    <recommendedName>
        <fullName evidence="5">Histidine kinase</fullName>
    </recommendedName>
</protein>
<name>A0ABQ2RDV4_9GAMM</name>
<dbReference type="PANTHER" id="PTHR40252:SF2">
    <property type="entry name" value="BLR0328 PROTEIN"/>
    <property type="match status" value="1"/>
</dbReference>
<evidence type="ECO:0000259" key="1">
    <source>
        <dbReference type="SMART" id="SM00897"/>
    </source>
</evidence>
<dbReference type="InterPro" id="IPR019494">
    <property type="entry name" value="FIST_C"/>
</dbReference>
<keyword evidence="4" id="KW-1185">Reference proteome</keyword>
<organism evidence="3 4">
    <name type="scientific">Shewanella litoralis</name>
    <dbReference type="NCBI Taxonomy" id="2282700"/>
    <lineage>
        <taxon>Bacteria</taxon>
        <taxon>Pseudomonadati</taxon>
        <taxon>Pseudomonadota</taxon>
        <taxon>Gammaproteobacteria</taxon>
        <taxon>Alteromonadales</taxon>
        <taxon>Shewanellaceae</taxon>
        <taxon>Shewanella</taxon>
    </lineage>
</organism>
<dbReference type="InterPro" id="IPR013702">
    <property type="entry name" value="FIST_domain_N"/>
</dbReference>
<feature type="domain" description="FIST C-domain" evidence="2">
    <location>
        <begin position="216"/>
        <end position="355"/>
    </location>
</feature>
<evidence type="ECO:0000313" key="4">
    <source>
        <dbReference type="Proteomes" id="UP000619118"/>
    </source>
</evidence>
<dbReference type="Pfam" id="PF10442">
    <property type="entry name" value="FIST_C"/>
    <property type="match status" value="1"/>
</dbReference>
<reference evidence="4" key="1">
    <citation type="journal article" date="2019" name="Int. J. Syst. Evol. Microbiol.">
        <title>The Global Catalogue of Microorganisms (GCM) 10K type strain sequencing project: providing services to taxonomists for standard genome sequencing and annotation.</title>
        <authorList>
            <consortium name="The Broad Institute Genomics Platform"/>
            <consortium name="The Broad Institute Genome Sequencing Center for Infectious Disease"/>
            <person name="Wu L."/>
            <person name="Ma J."/>
        </authorList>
    </citation>
    <scope>NUCLEOTIDE SEQUENCE [LARGE SCALE GENOMIC DNA]</scope>
    <source>
        <strain evidence="4">JCM 32306</strain>
    </source>
</reference>
<dbReference type="SMART" id="SM00897">
    <property type="entry name" value="FIST"/>
    <property type="match status" value="1"/>
</dbReference>
<proteinExistence type="predicted"/>
<dbReference type="EMBL" id="BMQX01000015">
    <property type="protein sequence ID" value="GGQ21689.1"/>
    <property type="molecule type" value="Genomic_DNA"/>
</dbReference>
<evidence type="ECO:0000313" key="3">
    <source>
        <dbReference type="EMBL" id="GGQ21689.1"/>
    </source>
</evidence>
<dbReference type="Proteomes" id="UP000619118">
    <property type="component" value="Unassembled WGS sequence"/>
</dbReference>
<evidence type="ECO:0000259" key="2">
    <source>
        <dbReference type="SMART" id="SM01204"/>
    </source>
</evidence>
<evidence type="ECO:0008006" key="5">
    <source>
        <dbReference type="Google" id="ProtNLM"/>
    </source>
</evidence>
<gene>
    <name evidence="3" type="ORF">GCM10009411_22230</name>
</gene>
<accession>A0ABQ2RDV4</accession>